<dbReference type="Pfam" id="PF12937">
    <property type="entry name" value="F-box-like"/>
    <property type="match status" value="1"/>
</dbReference>
<reference evidence="2" key="1">
    <citation type="submission" date="2025-08" db="UniProtKB">
        <authorList>
            <consortium name="Ensembl"/>
        </authorList>
    </citation>
    <scope>IDENTIFICATION</scope>
</reference>
<accession>A0A3B4AHI6</accession>
<dbReference type="InterPro" id="IPR032675">
    <property type="entry name" value="LRR_dom_sf"/>
</dbReference>
<dbReference type="STRING" id="409849.ENSPMGP00000016558"/>
<dbReference type="AlphaFoldDB" id="A0A3B4AHI6"/>
<evidence type="ECO:0000313" key="3">
    <source>
        <dbReference type="Proteomes" id="UP000261520"/>
    </source>
</evidence>
<dbReference type="InterPro" id="IPR036047">
    <property type="entry name" value="F-box-like_dom_sf"/>
</dbReference>
<dbReference type="Proteomes" id="UP000261520">
    <property type="component" value="Unplaced"/>
</dbReference>
<dbReference type="Ensembl" id="ENSPMGT00000017685.1">
    <property type="protein sequence ID" value="ENSPMGP00000016558.1"/>
    <property type="gene ID" value="ENSPMGG00000013599.1"/>
</dbReference>
<protein>
    <recommendedName>
        <fullName evidence="1">F-box domain-containing protein</fullName>
    </recommendedName>
</protein>
<keyword evidence="3" id="KW-1185">Reference proteome</keyword>
<name>A0A3B4AHI6_9GOBI</name>
<dbReference type="InterPro" id="IPR001810">
    <property type="entry name" value="F-box_dom"/>
</dbReference>
<organism evidence="2 3">
    <name type="scientific">Periophthalmus magnuspinnatus</name>
    <dbReference type="NCBI Taxonomy" id="409849"/>
    <lineage>
        <taxon>Eukaryota</taxon>
        <taxon>Metazoa</taxon>
        <taxon>Chordata</taxon>
        <taxon>Craniata</taxon>
        <taxon>Vertebrata</taxon>
        <taxon>Euteleostomi</taxon>
        <taxon>Actinopterygii</taxon>
        <taxon>Neopterygii</taxon>
        <taxon>Teleostei</taxon>
        <taxon>Neoteleostei</taxon>
        <taxon>Acanthomorphata</taxon>
        <taxon>Gobiaria</taxon>
        <taxon>Gobiiformes</taxon>
        <taxon>Gobioidei</taxon>
        <taxon>Gobiidae</taxon>
        <taxon>Oxudercinae</taxon>
        <taxon>Periophthalmus</taxon>
    </lineage>
</organism>
<dbReference type="Gene3D" id="3.80.10.10">
    <property type="entry name" value="Ribonuclease Inhibitor"/>
    <property type="match status" value="1"/>
</dbReference>
<dbReference type="SUPFAM" id="SSF81383">
    <property type="entry name" value="F-box domain"/>
    <property type="match status" value="1"/>
</dbReference>
<sequence length="123" mass="14630">MLLTELNQHCLVHLFSFLDKESRSRLSRTCLRLKKVFEEPCLWTRLQFSSPTQLRRGDFILSPSLRFLTISWFSIRVQQVCNIEDWLKSSFQKDMCSQHDGLVRDFLQRVYQIVANAFSLLNE</sequence>
<feature type="domain" description="F-box" evidence="1">
    <location>
        <begin position="1"/>
        <end position="46"/>
    </location>
</feature>
<dbReference type="PROSITE" id="PS50181">
    <property type="entry name" value="FBOX"/>
    <property type="match status" value="1"/>
</dbReference>
<evidence type="ECO:0000259" key="1">
    <source>
        <dbReference type="PROSITE" id="PS50181"/>
    </source>
</evidence>
<evidence type="ECO:0000313" key="2">
    <source>
        <dbReference type="Ensembl" id="ENSPMGP00000016558.1"/>
    </source>
</evidence>
<reference evidence="2" key="2">
    <citation type="submission" date="2025-09" db="UniProtKB">
        <authorList>
            <consortium name="Ensembl"/>
        </authorList>
    </citation>
    <scope>IDENTIFICATION</scope>
</reference>
<proteinExistence type="predicted"/>